<gene>
    <name evidence="3" type="ORF">FRACA_2090011</name>
</gene>
<reference evidence="3 4" key="1">
    <citation type="submission" date="2017-06" db="EMBL/GenBank/DDBJ databases">
        <authorList>
            <person name="Kim H.J."/>
            <person name="Triplett B.A."/>
        </authorList>
    </citation>
    <scope>NUCLEOTIDE SEQUENCE [LARGE SCALE GENOMIC DNA]</scope>
    <source>
        <strain evidence="3">FRACA_ARgP5</strain>
    </source>
</reference>
<dbReference type="Proteomes" id="UP000234331">
    <property type="component" value="Unassembled WGS sequence"/>
</dbReference>
<organism evidence="3 4">
    <name type="scientific">Frankia canadensis</name>
    <dbReference type="NCBI Taxonomy" id="1836972"/>
    <lineage>
        <taxon>Bacteria</taxon>
        <taxon>Bacillati</taxon>
        <taxon>Actinomycetota</taxon>
        <taxon>Actinomycetes</taxon>
        <taxon>Frankiales</taxon>
        <taxon>Frankiaceae</taxon>
        <taxon>Frankia</taxon>
    </lineage>
</organism>
<keyword evidence="2" id="KW-1133">Transmembrane helix</keyword>
<protein>
    <submittedName>
        <fullName evidence="3">Uncharacterized protein</fullName>
    </submittedName>
</protein>
<keyword evidence="4" id="KW-1185">Reference proteome</keyword>
<name>A0A2I2KQK9_9ACTN</name>
<evidence type="ECO:0000313" key="4">
    <source>
        <dbReference type="Proteomes" id="UP000234331"/>
    </source>
</evidence>
<dbReference type="AlphaFoldDB" id="A0A2I2KQK9"/>
<feature type="transmembrane region" description="Helical" evidence="2">
    <location>
        <begin position="21"/>
        <end position="39"/>
    </location>
</feature>
<proteinExistence type="predicted"/>
<dbReference type="EMBL" id="FZMO01000123">
    <property type="protein sequence ID" value="SNQ47916.1"/>
    <property type="molecule type" value="Genomic_DNA"/>
</dbReference>
<feature type="compositionally biased region" description="Low complexity" evidence="1">
    <location>
        <begin position="131"/>
        <end position="147"/>
    </location>
</feature>
<feature type="compositionally biased region" description="Low complexity" evidence="1">
    <location>
        <begin position="78"/>
        <end position="120"/>
    </location>
</feature>
<evidence type="ECO:0000256" key="1">
    <source>
        <dbReference type="SAM" id="MobiDB-lite"/>
    </source>
</evidence>
<accession>A0A2I2KQK9</accession>
<keyword evidence="2" id="KW-0472">Membrane</keyword>
<sequence length="160" mass="16131">MTFLDTTRVVRFVQSIHLRRSTIALVVFFLLTVALYLLVRPTPEHVAQARQAARTISSSDDVASGDAADTTPRRTHATPRPTATSAPTATPTTSPDPTGTGTPSVDPSASATATATPTTADGLPGSDRPGSSPDVATPSAAPAPTSGLGLGTGVGATTQP</sequence>
<keyword evidence="2" id="KW-0812">Transmembrane</keyword>
<evidence type="ECO:0000313" key="3">
    <source>
        <dbReference type="EMBL" id="SNQ47916.1"/>
    </source>
</evidence>
<dbReference type="RefSeq" id="WP_101831692.1">
    <property type="nucleotide sequence ID" value="NZ_FZMO01000123.1"/>
</dbReference>
<feature type="region of interest" description="Disordered" evidence="1">
    <location>
        <begin position="51"/>
        <end position="160"/>
    </location>
</feature>
<evidence type="ECO:0000256" key="2">
    <source>
        <dbReference type="SAM" id="Phobius"/>
    </source>
</evidence>
<feature type="compositionally biased region" description="Low complexity" evidence="1">
    <location>
        <begin position="57"/>
        <end position="70"/>
    </location>
</feature>